<dbReference type="PROSITE" id="PS01358">
    <property type="entry name" value="ZF_RANBP2_1"/>
    <property type="match status" value="1"/>
</dbReference>
<dbReference type="Pfam" id="PF09413">
    <property type="entry name" value="DUF2007"/>
    <property type="match status" value="1"/>
</dbReference>
<dbReference type="Proteomes" id="UP001201273">
    <property type="component" value="Unassembled WGS sequence"/>
</dbReference>
<evidence type="ECO:0000256" key="2">
    <source>
        <dbReference type="ARBA" id="ARBA00022771"/>
    </source>
</evidence>
<evidence type="ECO:0000313" key="5">
    <source>
        <dbReference type="EMBL" id="MCE2596796.1"/>
    </source>
</evidence>
<keyword evidence="6" id="KW-1185">Reference proteome</keyword>
<dbReference type="PROSITE" id="PS50199">
    <property type="entry name" value="ZF_RANBP2_2"/>
    <property type="match status" value="1"/>
</dbReference>
<proteinExistence type="predicted"/>
<accession>A0ABS8WGA5</accession>
<organism evidence="5 6">
    <name type="scientific">Motilimonas cestriensis</name>
    <dbReference type="NCBI Taxonomy" id="2742685"/>
    <lineage>
        <taxon>Bacteria</taxon>
        <taxon>Pseudomonadati</taxon>
        <taxon>Pseudomonadota</taxon>
        <taxon>Gammaproteobacteria</taxon>
        <taxon>Alteromonadales</taxon>
        <taxon>Alteromonadales genera incertae sedis</taxon>
        <taxon>Motilimonas</taxon>
    </lineage>
</organism>
<evidence type="ECO:0000259" key="4">
    <source>
        <dbReference type="PROSITE" id="PS50199"/>
    </source>
</evidence>
<dbReference type="EMBL" id="JAIMJA010000025">
    <property type="protein sequence ID" value="MCE2596796.1"/>
    <property type="molecule type" value="Genomic_DNA"/>
</dbReference>
<keyword evidence="2" id="KW-0863">Zinc-finger</keyword>
<dbReference type="InterPro" id="IPR018551">
    <property type="entry name" value="DUF2007"/>
</dbReference>
<keyword evidence="3" id="KW-0862">Zinc</keyword>
<feature type="domain" description="RanBP2-type" evidence="4">
    <location>
        <begin position="72"/>
        <end position="102"/>
    </location>
</feature>
<protein>
    <submittedName>
        <fullName evidence="5">DUF2007 domain-containing protein</fullName>
    </submittedName>
</protein>
<reference evidence="5 6" key="1">
    <citation type="journal article" date="2022" name="Environ. Microbiol. Rep.">
        <title>Eco-phylogenetic analyses reveal divergent evolution of vitamin B12 metabolism in the marine bacterial family 'Psychromonadaceae'.</title>
        <authorList>
            <person name="Jin X."/>
            <person name="Yang Y."/>
            <person name="Cao H."/>
            <person name="Gao B."/>
            <person name="Zhao Z."/>
        </authorList>
    </citation>
    <scope>NUCLEOTIDE SEQUENCE [LARGE SCALE GENOMIC DNA]</scope>
    <source>
        <strain evidence="5 6">MKS20</strain>
    </source>
</reference>
<gene>
    <name evidence="5" type="ORF">K6Y31_18625</name>
</gene>
<evidence type="ECO:0000256" key="1">
    <source>
        <dbReference type="ARBA" id="ARBA00022723"/>
    </source>
</evidence>
<dbReference type="InterPro" id="IPR001876">
    <property type="entry name" value="Znf_RanBP2"/>
</dbReference>
<evidence type="ECO:0000313" key="6">
    <source>
        <dbReference type="Proteomes" id="UP001201273"/>
    </source>
</evidence>
<keyword evidence="1" id="KW-0479">Metal-binding</keyword>
<comment type="caution">
    <text evidence="5">The sequence shown here is derived from an EMBL/GenBank/DDBJ whole genome shotgun (WGS) entry which is preliminary data.</text>
</comment>
<name>A0ABS8WGA5_9GAMM</name>
<sequence>MKLIYTHENRLLVNNVKNLLEQAGIETLLKNEFSQGGMGELAIFDCWPELWITQEGKLERAKQLVYDITHAKEQPSWFCRECDEENDASFETCWQCQHNKPE</sequence>
<evidence type="ECO:0000256" key="3">
    <source>
        <dbReference type="ARBA" id="ARBA00022833"/>
    </source>
</evidence>
<dbReference type="RefSeq" id="WP_233054504.1">
    <property type="nucleotide sequence ID" value="NZ_JAIMJA010000025.1"/>
</dbReference>